<dbReference type="Proteomes" id="UP000030140">
    <property type="component" value="Unassembled WGS sequence"/>
</dbReference>
<comment type="caution">
    <text evidence="5">The sequence shown here is derived from an EMBL/GenBank/DDBJ whole genome shotgun (WGS) entry which is preliminary data.</text>
</comment>
<gene>
    <name evidence="2" type="primary">bshC</name>
    <name evidence="5" type="ORF">NV36_12605</name>
</gene>
<protein>
    <recommendedName>
        <fullName evidence="2">Putative cysteine ligase BshC</fullName>
        <ecNumber evidence="2">6.-.-.-</ecNumber>
    </recommendedName>
</protein>
<organism evidence="5 6">
    <name type="scientific">Dokdonia donghaensis DSW-1</name>
    <dbReference type="NCBI Taxonomy" id="1300343"/>
    <lineage>
        <taxon>Bacteria</taxon>
        <taxon>Pseudomonadati</taxon>
        <taxon>Bacteroidota</taxon>
        <taxon>Flavobacteriia</taxon>
        <taxon>Flavobacteriales</taxon>
        <taxon>Flavobacteriaceae</taxon>
        <taxon>Dokdonia</taxon>
    </lineage>
</organism>
<feature type="domain" description="Bacillithiol biosynthesis BshC C-terminal coiled-coil" evidence="4">
    <location>
        <begin position="375"/>
        <end position="531"/>
    </location>
</feature>
<keyword evidence="1 2" id="KW-0436">Ligase</keyword>
<dbReference type="PIRSF" id="PIRSF012535">
    <property type="entry name" value="UCP012535"/>
    <property type="match status" value="1"/>
</dbReference>
<dbReference type="AlphaFoldDB" id="A0A0A2GWI4"/>
<dbReference type="EC" id="6.-.-.-" evidence="2"/>
<keyword evidence="6" id="KW-1185">Reference proteome</keyword>
<dbReference type="OrthoDB" id="9765151at2"/>
<dbReference type="RefSeq" id="WP_035327796.1">
    <property type="nucleotide sequence ID" value="NZ_CP015125.1"/>
</dbReference>
<evidence type="ECO:0000256" key="2">
    <source>
        <dbReference type="HAMAP-Rule" id="MF_01867"/>
    </source>
</evidence>
<dbReference type="InterPro" id="IPR055399">
    <property type="entry name" value="CC_BshC"/>
</dbReference>
<dbReference type="NCBIfam" id="TIGR03998">
    <property type="entry name" value="thiol_BshC"/>
    <property type="match status" value="1"/>
</dbReference>
<dbReference type="Pfam" id="PF24850">
    <property type="entry name" value="CC_BshC"/>
    <property type="match status" value="1"/>
</dbReference>
<proteinExistence type="inferred from homology"/>
<evidence type="ECO:0000313" key="5">
    <source>
        <dbReference type="EMBL" id="KGO07597.1"/>
    </source>
</evidence>
<sequence>MPTDCLPYRETGYFSNLITNYLDQEEALKPFYHRFPTADNLIKQAAEKGASFSPLSRKRLYDSLIAQYKNTNTSAETQLNLEHLASENTFTITTGHQLNLFTGPLYFLYKIISVINLCKELKEKNPDRNYVPIYWMATEDHDFDEINYFNFQGKKVQWNREDGGAVGELSTDGLAEVLALFKTQLGTSRNAEYLSKLFSDAYLNHDNLADATRYLGNELFGEYGLVIVDGNDAGLKELFAPYVQRELLEGVSHAKVTQQTEQLTALGYPEQVHPREINLFYITKGIRERIIKVDDMYVVNDTDIRFRENEILDELAKHPERFSPNALLRPLFQEVILPNLCYVGGGGELAYWFQLKTYFDEVGVPFPALLLRNSALIRTEKQRKKAESLGVSLPNLFLKQNELINRKVRAISNIEIDFSAQRSFLKEQFKAMHLLAEETDASFIGAVKAQEIKQLKGLENLESRLLRAQKRKLSDHVQRLVDLQNEVFPMQSLQERNTNFSQFYLEFGEQLIPELVNALEPLGGEFTVVTL</sequence>
<evidence type="ECO:0000256" key="1">
    <source>
        <dbReference type="ARBA" id="ARBA00022598"/>
    </source>
</evidence>
<reference evidence="5 6" key="1">
    <citation type="submission" date="2014-10" db="EMBL/GenBank/DDBJ databases">
        <title>Draft genome sequence of the proteorhodopsin-containing marine bacterium Dokdonia donghaensis.</title>
        <authorList>
            <person name="Gomez-Consarnau L."/>
            <person name="Gonzalez J.M."/>
            <person name="Riedel T."/>
            <person name="Jaenicke S."/>
            <person name="Wagner-Doebler I."/>
            <person name="Fuhrman J.A."/>
        </authorList>
    </citation>
    <scope>NUCLEOTIDE SEQUENCE [LARGE SCALE GENOMIC DNA]</scope>
    <source>
        <strain evidence="5 6">DSW-1</strain>
    </source>
</reference>
<evidence type="ECO:0000259" key="3">
    <source>
        <dbReference type="Pfam" id="PF10079"/>
    </source>
</evidence>
<dbReference type="HAMAP" id="MF_01867">
    <property type="entry name" value="BshC"/>
    <property type="match status" value="1"/>
</dbReference>
<dbReference type="PATRIC" id="fig|1300343.5.peg.1410"/>
<dbReference type="EMBL" id="JSAQ01000001">
    <property type="protein sequence ID" value="KGO07597.1"/>
    <property type="molecule type" value="Genomic_DNA"/>
</dbReference>
<dbReference type="KEGG" id="ddo:I597_1400"/>
<accession>A0A0A2GWI4</accession>
<dbReference type="Pfam" id="PF10079">
    <property type="entry name" value="Rossmann-like_BshC"/>
    <property type="match status" value="1"/>
</dbReference>
<comment type="similarity">
    <text evidence="2">Belongs to the BshC family.</text>
</comment>
<evidence type="ECO:0000313" key="6">
    <source>
        <dbReference type="Proteomes" id="UP000030140"/>
    </source>
</evidence>
<dbReference type="GO" id="GO:0016874">
    <property type="term" value="F:ligase activity"/>
    <property type="evidence" value="ECO:0007669"/>
    <property type="project" value="UniProtKB-UniRule"/>
</dbReference>
<dbReference type="InterPro" id="IPR055398">
    <property type="entry name" value="Rossmann-like_BshC"/>
</dbReference>
<name>A0A0A2GWI4_9FLAO</name>
<evidence type="ECO:0000259" key="4">
    <source>
        <dbReference type="Pfam" id="PF24850"/>
    </source>
</evidence>
<dbReference type="InterPro" id="IPR011199">
    <property type="entry name" value="Bacillithiol_biosynth_BshC"/>
</dbReference>
<feature type="domain" description="Bacillithiol biosynthesis BshC N-terminal Rossmann-like" evidence="3">
    <location>
        <begin position="1"/>
        <end position="373"/>
    </location>
</feature>